<evidence type="ECO:0000313" key="4">
    <source>
        <dbReference type="Proteomes" id="UP000517759"/>
    </source>
</evidence>
<feature type="compositionally biased region" description="Low complexity" evidence="1">
    <location>
        <begin position="36"/>
        <end position="77"/>
    </location>
</feature>
<feature type="signal peptide" evidence="2">
    <location>
        <begin position="1"/>
        <end position="19"/>
    </location>
</feature>
<accession>A0A7W6AIH2</accession>
<feature type="region of interest" description="Disordered" evidence="1">
    <location>
        <begin position="21"/>
        <end position="77"/>
    </location>
</feature>
<gene>
    <name evidence="3" type="ORF">GGR33_003499</name>
</gene>
<protein>
    <submittedName>
        <fullName evidence="3">Uncharacterized protein</fullName>
    </submittedName>
</protein>
<dbReference type="AlphaFoldDB" id="A0A7W6AIH2"/>
<dbReference type="EMBL" id="JACIDN010000006">
    <property type="protein sequence ID" value="MBB3903985.1"/>
    <property type="molecule type" value="Genomic_DNA"/>
</dbReference>
<evidence type="ECO:0000256" key="2">
    <source>
        <dbReference type="SAM" id="SignalP"/>
    </source>
</evidence>
<comment type="caution">
    <text evidence="3">The sequence shown here is derived from an EMBL/GenBank/DDBJ whole genome shotgun (WGS) entry which is preliminary data.</text>
</comment>
<dbReference type="Proteomes" id="UP000517759">
    <property type="component" value="Unassembled WGS sequence"/>
</dbReference>
<name>A0A7W6AIH2_9HYPH</name>
<proteinExistence type="predicted"/>
<reference evidence="3 4" key="1">
    <citation type="submission" date="2020-08" db="EMBL/GenBank/DDBJ databases">
        <title>Genomic Encyclopedia of Type Strains, Phase IV (KMG-IV): sequencing the most valuable type-strain genomes for metagenomic binning, comparative biology and taxonomic classification.</title>
        <authorList>
            <person name="Goeker M."/>
        </authorList>
    </citation>
    <scope>NUCLEOTIDE SEQUENCE [LARGE SCALE GENOMIC DNA]</scope>
    <source>
        <strain evidence="3 4">DSM 24105</strain>
    </source>
</reference>
<organism evidence="3 4">
    <name type="scientific">Methylobacterium brachythecii</name>
    <dbReference type="NCBI Taxonomy" id="1176177"/>
    <lineage>
        <taxon>Bacteria</taxon>
        <taxon>Pseudomonadati</taxon>
        <taxon>Pseudomonadota</taxon>
        <taxon>Alphaproteobacteria</taxon>
        <taxon>Hyphomicrobiales</taxon>
        <taxon>Methylobacteriaceae</taxon>
        <taxon>Methylobacterium</taxon>
    </lineage>
</organism>
<sequence>MKKITIAACAAALSSLVLAQMTAPADARSRHKRTSTTKSMSTSKTGGLNSSPSAAGGNSSSPAQPGARGSAGGSNSN</sequence>
<evidence type="ECO:0000256" key="1">
    <source>
        <dbReference type="SAM" id="MobiDB-lite"/>
    </source>
</evidence>
<evidence type="ECO:0000313" key="3">
    <source>
        <dbReference type="EMBL" id="MBB3903985.1"/>
    </source>
</evidence>
<dbReference type="RefSeq" id="WP_183507412.1">
    <property type="nucleotide sequence ID" value="NZ_BSPG01000002.1"/>
</dbReference>
<keyword evidence="2" id="KW-0732">Signal</keyword>
<feature type="chain" id="PRO_5030892054" evidence="2">
    <location>
        <begin position="20"/>
        <end position="77"/>
    </location>
</feature>